<feature type="coiled-coil region" evidence="2">
    <location>
        <begin position="424"/>
        <end position="521"/>
    </location>
</feature>
<organism evidence="4 5">
    <name type="scientific">Triangularia verruculosa</name>
    <dbReference type="NCBI Taxonomy" id="2587418"/>
    <lineage>
        <taxon>Eukaryota</taxon>
        <taxon>Fungi</taxon>
        <taxon>Dikarya</taxon>
        <taxon>Ascomycota</taxon>
        <taxon>Pezizomycotina</taxon>
        <taxon>Sordariomycetes</taxon>
        <taxon>Sordariomycetidae</taxon>
        <taxon>Sordariales</taxon>
        <taxon>Podosporaceae</taxon>
        <taxon>Triangularia</taxon>
    </lineage>
</organism>
<feature type="region of interest" description="Disordered" evidence="3">
    <location>
        <begin position="932"/>
        <end position="962"/>
    </location>
</feature>
<reference evidence="4" key="1">
    <citation type="journal article" date="2023" name="Mol. Phylogenet. Evol.">
        <title>Genome-scale phylogeny and comparative genomics of the fungal order Sordariales.</title>
        <authorList>
            <person name="Hensen N."/>
            <person name="Bonometti L."/>
            <person name="Westerberg I."/>
            <person name="Brannstrom I.O."/>
            <person name="Guillou S."/>
            <person name="Cros-Aarteil S."/>
            <person name="Calhoun S."/>
            <person name="Haridas S."/>
            <person name="Kuo A."/>
            <person name="Mondo S."/>
            <person name="Pangilinan J."/>
            <person name="Riley R."/>
            <person name="LaButti K."/>
            <person name="Andreopoulos B."/>
            <person name="Lipzen A."/>
            <person name="Chen C."/>
            <person name="Yan M."/>
            <person name="Daum C."/>
            <person name="Ng V."/>
            <person name="Clum A."/>
            <person name="Steindorff A."/>
            <person name="Ohm R.A."/>
            <person name="Martin F."/>
            <person name="Silar P."/>
            <person name="Natvig D.O."/>
            <person name="Lalanne C."/>
            <person name="Gautier V."/>
            <person name="Ament-Velasquez S.L."/>
            <person name="Kruys A."/>
            <person name="Hutchinson M.I."/>
            <person name="Powell A.J."/>
            <person name="Barry K."/>
            <person name="Miller A.N."/>
            <person name="Grigoriev I.V."/>
            <person name="Debuchy R."/>
            <person name="Gladieux P."/>
            <person name="Hiltunen Thoren M."/>
            <person name="Johannesson H."/>
        </authorList>
    </citation>
    <scope>NUCLEOTIDE SEQUENCE</scope>
    <source>
        <strain evidence="4">CBS 315.58</strain>
    </source>
</reference>
<evidence type="ECO:0000313" key="5">
    <source>
        <dbReference type="Proteomes" id="UP001303160"/>
    </source>
</evidence>
<reference evidence="4" key="2">
    <citation type="submission" date="2023-05" db="EMBL/GenBank/DDBJ databases">
        <authorList>
            <consortium name="Lawrence Berkeley National Laboratory"/>
            <person name="Steindorff A."/>
            <person name="Hensen N."/>
            <person name="Bonometti L."/>
            <person name="Westerberg I."/>
            <person name="Brannstrom I.O."/>
            <person name="Guillou S."/>
            <person name="Cros-Aarteil S."/>
            <person name="Calhoun S."/>
            <person name="Haridas S."/>
            <person name="Kuo A."/>
            <person name="Mondo S."/>
            <person name="Pangilinan J."/>
            <person name="Riley R."/>
            <person name="Labutti K."/>
            <person name="Andreopoulos B."/>
            <person name="Lipzen A."/>
            <person name="Chen C."/>
            <person name="Yanf M."/>
            <person name="Daum C."/>
            <person name="Ng V."/>
            <person name="Clum A."/>
            <person name="Ohm R."/>
            <person name="Martin F."/>
            <person name="Silar P."/>
            <person name="Natvig D."/>
            <person name="Lalanne C."/>
            <person name="Gautier V."/>
            <person name="Ament-Velasquez S.L."/>
            <person name="Kruys A."/>
            <person name="Hutchinson M.I."/>
            <person name="Powell A.J."/>
            <person name="Barry K."/>
            <person name="Miller A.N."/>
            <person name="Grigoriev I.V."/>
            <person name="Debuchy R."/>
            <person name="Gladieux P."/>
            <person name="Thoren M.H."/>
            <person name="Johannesson H."/>
        </authorList>
    </citation>
    <scope>NUCLEOTIDE SEQUENCE</scope>
    <source>
        <strain evidence="4">CBS 315.58</strain>
    </source>
</reference>
<evidence type="ECO:0000256" key="2">
    <source>
        <dbReference type="SAM" id="Coils"/>
    </source>
</evidence>
<dbReference type="PANTHER" id="PTHR32083">
    <property type="entry name" value="CILIA AND FLAGELLA-ASSOCIATED PROTEIN 58-RELATED"/>
    <property type="match status" value="1"/>
</dbReference>
<name>A0AAN7AZS7_9PEZI</name>
<dbReference type="EMBL" id="MU863878">
    <property type="protein sequence ID" value="KAK4205014.1"/>
    <property type="molecule type" value="Genomic_DNA"/>
</dbReference>
<gene>
    <name evidence="4" type="ORF">QBC40DRAFT_271616</name>
</gene>
<feature type="compositionally biased region" description="Basic and acidic residues" evidence="3">
    <location>
        <begin position="401"/>
        <end position="411"/>
    </location>
</feature>
<protein>
    <submittedName>
        <fullName evidence="4">Myosin-2 heavy chain</fullName>
    </submittedName>
</protein>
<dbReference type="PANTHER" id="PTHR32083:SF0">
    <property type="entry name" value="CILIA AND FLAGELLA-ASSOCIATED PROTEIN 58"/>
    <property type="match status" value="1"/>
</dbReference>
<feature type="coiled-coil region" evidence="2">
    <location>
        <begin position="845"/>
        <end position="900"/>
    </location>
</feature>
<dbReference type="Proteomes" id="UP001303160">
    <property type="component" value="Unassembled WGS sequence"/>
</dbReference>
<proteinExistence type="predicted"/>
<feature type="compositionally biased region" description="Basic and acidic residues" evidence="3">
    <location>
        <begin position="29"/>
        <end position="43"/>
    </location>
</feature>
<evidence type="ECO:0000313" key="4">
    <source>
        <dbReference type="EMBL" id="KAK4205014.1"/>
    </source>
</evidence>
<keyword evidence="5" id="KW-1185">Reference proteome</keyword>
<feature type="region of interest" description="Disordered" evidence="3">
    <location>
        <begin position="642"/>
        <end position="721"/>
    </location>
</feature>
<sequence>MTRQGAHDWGDRPPPTGPRARVTSSRKRRADDRDHNASDRWTRPESQSYRPAPRSPSPKRHKLEPYSNYEASPPRYGEPSYHVPSGISIRGSAPPSRRYPSESEDEEVQGPPAQLGDYQVCRQASEDMGNGAGGVEGASDDFSENLGIPNFLPEAAARVTQEIKNQLDTLAEFLALPQLKNAEGTWSPIYDALCGQVIRIERFCNYANKERRALHGDKIDFRRKYDKDCKTQIAEMEGYKRTADRQKQEIESYKRHITKLDKDVEGYKKEVGRLETDGKRQAVVVEGQKEKISKLEQNLSKQIEETETYKKKAAKLEEDYTKHAADREGRTNQVIKLAEENSKLTAAIEGYKSQISELEKKGDHDKPSAGVEDSQQKASEAQGRRISVVGLTNHGPKPPKGQKDGPMEPRAKTPMTPKDSSRDVQAYKAQIKELEETREQQNVQIQQCQGEIERWTQQFWNQGVEKEGYKLDIGRLQQDIGRLQQDIIHLQQDKGRLEQDLSKAASQRSKHVTELRRLQEKLRVIKTTDPRAELLRALDEKQKVEVAVAEDEKRYRSLQVDHEAQVTKVQNLERDLAEQKKKFTAIRVENQRSLNTIKLEKQELERQLREAQKTVHGTDSLQSSADLHRAAPDIDQLMAGIEPMMPPVDVPGQPGEHLPKSEPRADVGELASGTVPTKASMKSSAPPEGPRATMSSSGTDRSFTATLGQEGERQAQGDTENYRQQIRLLQGMVREKDERIKQVAAEKTKLQSLFDEKVTQIEKNLQVGKNRLQQQAQGFDDKSGNAAINAILKTRVDKLLIKDKEKDTELRQLKEANSKLEYLVGEKGDKYKQLLAVNVSLQGMVQEKTAAAERLEGERNQLEMDIKAKVDHIQLLQVKINEIENRLQEETEKTTKLRQIMAHKEVEISTLRAASSLPDTPVSTVSNASFHNQIPQATSDEGAGANNDSDPTRQRESTVFIKRERLDTARDSLESGPHDLAQETRQGQDLRKGIVSLLATLYDTDPGQNVETVAKYISCLGIAQKGLTAPDTIADVAPIKDAWRLKDVWSQDSSTPHRHVQHTGTMARFAHMCLLLSSIQDGQRNDMSTCQLVGELAHDLVSANDFQLPLAGKAFLDCMTSSQPTAKPERVKVRQGLMAIMICELCRHLQRVFPEAPKCHWGIAEVLGKTEDEAPETSPIWKLATILAEEDTRSDPLEMRKRLTQTCGDKFSFFYQTDENNKDREVGLLSCGDGTEDDGVNGQIFLMLDFEQRSIRLVECSLAYFTSNRAAPRMLDLVIAREEAAGQEVELFKIEAAPKDVAAFWLKHICYGG</sequence>
<dbReference type="GO" id="GO:0005856">
    <property type="term" value="C:cytoskeleton"/>
    <property type="evidence" value="ECO:0007669"/>
    <property type="project" value="TreeGrafter"/>
</dbReference>
<feature type="compositionally biased region" description="Polar residues" evidence="3">
    <location>
        <begin position="693"/>
        <end position="707"/>
    </location>
</feature>
<accession>A0AAN7AZS7</accession>
<feature type="compositionally biased region" description="Polar residues" evidence="3">
    <location>
        <begin position="674"/>
        <end position="683"/>
    </location>
</feature>
<comment type="caution">
    <text evidence="4">The sequence shown here is derived from an EMBL/GenBank/DDBJ whole genome shotgun (WGS) entry which is preliminary data.</text>
</comment>
<feature type="compositionally biased region" description="Basic and acidic residues" evidence="3">
    <location>
        <begin position="1"/>
        <end position="11"/>
    </location>
</feature>
<keyword evidence="1 2" id="KW-0175">Coiled coil</keyword>
<feature type="compositionally biased region" description="Basic and acidic residues" evidence="3">
    <location>
        <begin position="657"/>
        <end position="667"/>
    </location>
</feature>
<evidence type="ECO:0000256" key="3">
    <source>
        <dbReference type="SAM" id="MobiDB-lite"/>
    </source>
</evidence>
<feature type="region of interest" description="Disordered" evidence="3">
    <location>
        <begin position="1"/>
        <end position="113"/>
    </location>
</feature>
<feature type="coiled-coil region" evidence="2">
    <location>
        <begin position="562"/>
        <end position="621"/>
    </location>
</feature>
<feature type="compositionally biased region" description="Basic and acidic residues" evidence="3">
    <location>
        <begin position="950"/>
        <end position="962"/>
    </location>
</feature>
<evidence type="ECO:0000256" key="1">
    <source>
        <dbReference type="ARBA" id="ARBA00023054"/>
    </source>
</evidence>
<feature type="region of interest" description="Disordered" evidence="3">
    <location>
        <begin position="359"/>
        <end position="424"/>
    </location>
</feature>